<evidence type="ECO:0000313" key="3">
    <source>
        <dbReference type="Proteomes" id="UP000593802"/>
    </source>
</evidence>
<keyword evidence="3" id="KW-1185">Reference proteome</keyword>
<dbReference type="InterPro" id="IPR012349">
    <property type="entry name" value="Split_barrel_FMN-bd"/>
</dbReference>
<feature type="domain" description="Pyridoxamine 5'-phosphate oxidase N-terminal" evidence="1">
    <location>
        <begin position="10"/>
        <end position="91"/>
    </location>
</feature>
<dbReference type="NCBIfam" id="NF005232">
    <property type="entry name" value="PRK06733.1"/>
    <property type="match status" value="1"/>
</dbReference>
<dbReference type="EMBL" id="AP023366">
    <property type="protein sequence ID" value="BCJ86167.1"/>
    <property type="molecule type" value="Genomic_DNA"/>
</dbReference>
<dbReference type="AlphaFoldDB" id="A0A7I8D836"/>
<proteinExistence type="predicted"/>
<sequence length="151" mass="16623">MAETVQTELPQVLVDFLQGEKLVLLHTIDHETGAPNVAAISWLLALDPKSVRFAIDPRSRVVANINKNPRVSIAIIGPDSCYSISGVASAGTENLEGVALKMIAVDVSVDEVRDIMFYGAKMSVEPKYEKTYDPKLAEKYDQEVYSALKKR</sequence>
<dbReference type="Gene3D" id="2.30.110.10">
    <property type="entry name" value="Electron Transport, Fmn-binding Protein, Chain A"/>
    <property type="match status" value="1"/>
</dbReference>
<dbReference type="Proteomes" id="UP000593802">
    <property type="component" value="Chromosome"/>
</dbReference>
<accession>A0A7I8D836</accession>
<gene>
    <name evidence="2" type="ORF">skT53_11520</name>
</gene>
<dbReference type="RefSeq" id="WP_200760198.1">
    <property type="nucleotide sequence ID" value="NZ_AP023366.1"/>
</dbReference>
<name>A0A7I8D836_9BACL</name>
<evidence type="ECO:0000259" key="1">
    <source>
        <dbReference type="Pfam" id="PF01243"/>
    </source>
</evidence>
<dbReference type="Pfam" id="PF01243">
    <property type="entry name" value="PNPOx_N"/>
    <property type="match status" value="1"/>
</dbReference>
<protein>
    <recommendedName>
        <fullName evidence="1">Pyridoxamine 5'-phosphate oxidase N-terminal domain-containing protein</fullName>
    </recommendedName>
</protein>
<evidence type="ECO:0000313" key="2">
    <source>
        <dbReference type="EMBL" id="BCJ86167.1"/>
    </source>
</evidence>
<organism evidence="2 3">
    <name type="scientific">Effusibacillus dendaii</name>
    <dbReference type="NCBI Taxonomy" id="2743772"/>
    <lineage>
        <taxon>Bacteria</taxon>
        <taxon>Bacillati</taxon>
        <taxon>Bacillota</taxon>
        <taxon>Bacilli</taxon>
        <taxon>Bacillales</taxon>
        <taxon>Alicyclobacillaceae</taxon>
        <taxon>Effusibacillus</taxon>
    </lineage>
</organism>
<dbReference type="KEGG" id="eff:skT53_11520"/>
<dbReference type="SUPFAM" id="SSF50475">
    <property type="entry name" value="FMN-binding split barrel"/>
    <property type="match status" value="1"/>
</dbReference>
<dbReference type="InterPro" id="IPR011576">
    <property type="entry name" value="Pyridox_Oxase_N"/>
</dbReference>
<reference evidence="2 3" key="1">
    <citation type="submission" date="2020-08" db="EMBL/GenBank/DDBJ databases">
        <title>Complete Genome Sequence of Effusibacillus dendaii Strain skT53, Isolated from Farmland soil.</title>
        <authorList>
            <person name="Konishi T."/>
            <person name="Kawasaki H."/>
        </authorList>
    </citation>
    <scope>NUCLEOTIDE SEQUENCE [LARGE SCALE GENOMIC DNA]</scope>
    <source>
        <strain evidence="3">skT53</strain>
    </source>
</reference>